<sequence>MPNLKIIHLEYLELDKGLLQGLCPPEGSRGIAFPKLQTIEFRHCHERDDPDGLGDPDFDFELELAAAVKSHPLEKMVLGLIEFRKKVISTPEDAAELEKRRNFIQWLQLKVPFFQFIDDEHLGDDPERWNLWEL</sequence>
<name>A0A0B7FXU9_THACB</name>
<accession>A0A0B7FXU9</accession>
<proteinExistence type="predicted"/>
<keyword evidence="2" id="KW-1185">Reference proteome</keyword>
<evidence type="ECO:0000313" key="1">
    <source>
        <dbReference type="EMBL" id="CEL62776.1"/>
    </source>
</evidence>
<reference evidence="1 2" key="1">
    <citation type="submission" date="2014-11" db="EMBL/GenBank/DDBJ databases">
        <authorList>
            <person name="Wibberg Daniel"/>
        </authorList>
    </citation>
    <scope>NUCLEOTIDE SEQUENCE [LARGE SCALE GENOMIC DNA]</scope>
    <source>
        <strain evidence="1">Rhizoctonia solani AG1-IB 7/3/14</strain>
    </source>
</reference>
<dbReference type="EMBL" id="LN679169">
    <property type="protein sequence ID" value="CEL62776.1"/>
    <property type="molecule type" value="Genomic_DNA"/>
</dbReference>
<gene>
    <name evidence="1" type="ORF">RSOLAG1IB_10468</name>
</gene>
<protein>
    <submittedName>
        <fullName evidence="1">Uncharacterized protein</fullName>
    </submittedName>
</protein>
<organism evidence="1 2">
    <name type="scientific">Thanatephorus cucumeris (strain AG1-IB / isolate 7/3/14)</name>
    <name type="common">Lettuce bottom rot fungus</name>
    <name type="synonym">Rhizoctonia solani</name>
    <dbReference type="NCBI Taxonomy" id="1108050"/>
    <lineage>
        <taxon>Eukaryota</taxon>
        <taxon>Fungi</taxon>
        <taxon>Dikarya</taxon>
        <taxon>Basidiomycota</taxon>
        <taxon>Agaricomycotina</taxon>
        <taxon>Agaricomycetes</taxon>
        <taxon>Cantharellales</taxon>
        <taxon>Ceratobasidiaceae</taxon>
        <taxon>Rhizoctonia</taxon>
        <taxon>Rhizoctonia solani AG-1</taxon>
    </lineage>
</organism>
<dbReference type="AlphaFoldDB" id="A0A0B7FXU9"/>
<evidence type="ECO:0000313" key="2">
    <source>
        <dbReference type="Proteomes" id="UP000059188"/>
    </source>
</evidence>
<dbReference type="Proteomes" id="UP000059188">
    <property type="component" value="Unassembled WGS sequence"/>
</dbReference>